<evidence type="ECO:0000313" key="2">
    <source>
        <dbReference type="EMBL" id="POM23176.1"/>
    </source>
</evidence>
<gene>
    <name evidence="2" type="ORF">BTM25_43280</name>
</gene>
<dbReference type="Proteomes" id="UP000242367">
    <property type="component" value="Unassembled WGS sequence"/>
</dbReference>
<reference evidence="2 3" key="1">
    <citation type="journal article" date="2017" name="Chemistry">
        <title>Isolation, Biosynthesis and Chemical Modifications of Rubterolones A-F: Rare Tropolone Alkaloids from Actinomadura sp. 5-2.</title>
        <authorList>
            <person name="Guo H."/>
            <person name="Benndorf R."/>
            <person name="Leichnitz D."/>
            <person name="Klassen J.L."/>
            <person name="Vollmers J."/>
            <person name="Gorls H."/>
            <person name="Steinacker M."/>
            <person name="Weigel C."/>
            <person name="Dahse H.M."/>
            <person name="Kaster A.K."/>
            <person name="de Beer Z.W."/>
            <person name="Poulsen M."/>
            <person name="Beemelmanns C."/>
        </authorList>
    </citation>
    <scope>NUCLEOTIDE SEQUENCE [LARGE SCALE GENOMIC DNA]</scope>
    <source>
        <strain evidence="2 3">5-2</strain>
    </source>
</reference>
<evidence type="ECO:0000259" key="1">
    <source>
        <dbReference type="Pfam" id="PF11716"/>
    </source>
</evidence>
<dbReference type="GO" id="GO:0016853">
    <property type="term" value="F:isomerase activity"/>
    <property type="evidence" value="ECO:0007669"/>
    <property type="project" value="UniProtKB-KW"/>
</dbReference>
<dbReference type="NCBIfam" id="TIGR03083">
    <property type="entry name" value="maleylpyruvate isomerase family mycothiol-dependent enzyme"/>
    <property type="match status" value="1"/>
</dbReference>
<dbReference type="InterPro" id="IPR034660">
    <property type="entry name" value="DinB/YfiT-like"/>
</dbReference>
<accession>A0A2P4UDS0</accession>
<dbReference type="Gene3D" id="1.20.120.450">
    <property type="entry name" value="dinb family like domain"/>
    <property type="match status" value="1"/>
</dbReference>
<comment type="caution">
    <text evidence="2">The sequence shown here is derived from an EMBL/GenBank/DDBJ whole genome shotgun (WGS) entry which is preliminary data.</text>
</comment>
<dbReference type="EMBL" id="MTBP01000003">
    <property type="protein sequence ID" value="POM23176.1"/>
    <property type="molecule type" value="Genomic_DNA"/>
</dbReference>
<dbReference type="InterPro" id="IPR017517">
    <property type="entry name" value="Maleyloyr_isom"/>
</dbReference>
<dbReference type="Gene3D" id="3.30.1050.20">
    <property type="match status" value="1"/>
</dbReference>
<dbReference type="Pfam" id="PF11716">
    <property type="entry name" value="MDMPI_N"/>
    <property type="match status" value="1"/>
</dbReference>
<dbReference type="SUPFAM" id="SSF55718">
    <property type="entry name" value="SCP-like"/>
    <property type="match status" value="1"/>
</dbReference>
<dbReference type="GO" id="GO:0046872">
    <property type="term" value="F:metal ion binding"/>
    <property type="evidence" value="ECO:0007669"/>
    <property type="project" value="InterPro"/>
</dbReference>
<evidence type="ECO:0000313" key="3">
    <source>
        <dbReference type="Proteomes" id="UP000242367"/>
    </source>
</evidence>
<sequence length="242" mass="25056">MRPDQVPVGRLLDWLDAGTEVFAAHSGALASASPGRPTALPGWTIGHLLTHVARNADALTNLAAWAATGVETPMYPGGADQRLADIDSGAGRPAGDLLHDVADSTARLRDGLAALPREAWRRTVRTAQGRNVPAALIPWLRIREVWIHAVDLGTGVRFADLPADLAAVLLPDVVGTLATREGCPALLLSAPGTTVLSTRPGDPAATEVSGGVPALLGWLTGRTAGAGLTPSNTRLPTLPGWL</sequence>
<proteinExistence type="predicted"/>
<protein>
    <submittedName>
        <fullName evidence="2">Mycothiol-dependent maleylpyruvate isomerase</fullName>
    </submittedName>
</protein>
<keyword evidence="3" id="KW-1185">Reference proteome</keyword>
<keyword evidence="2" id="KW-0413">Isomerase</keyword>
<keyword evidence="2" id="KW-0670">Pyruvate</keyword>
<dbReference type="InterPro" id="IPR036527">
    <property type="entry name" value="SCP2_sterol-bd_dom_sf"/>
</dbReference>
<dbReference type="InterPro" id="IPR024344">
    <property type="entry name" value="MDMPI_metal-binding"/>
</dbReference>
<name>A0A2P4UDS0_9ACTN</name>
<dbReference type="AlphaFoldDB" id="A0A2P4UDS0"/>
<dbReference type="RefSeq" id="WP_103564846.1">
    <property type="nucleotide sequence ID" value="NZ_MTBP01000003.1"/>
</dbReference>
<feature type="domain" description="Mycothiol-dependent maleylpyruvate isomerase metal-binding" evidence="1">
    <location>
        <begin position="16"/>
        <end position="152"/>
    </location>
</feature>
<organism evidence="2 3">
    <name type="scientific">Actinomadura rubteroloni</name>
    <dbReference type="NCBI Taxonomy" id="1926885"/>
    <lineage>
        <taxon>Bacteria</taxon>
        <taxon>Bacillati</taxon>
        <taxon>Actinomycetota</taxon>
        <taxon>Actinomycetes</taxon>
        <taxon>Streptosporangiales</taxon>
        <taxon>Thermomonosporaceae</taxon>
        <taxon>Actinomadura</taxon>
    </lineage>
</organism>
<dbReference type="SUPFAM" id="SSF109854">
    <property type="entry name" value="DinB/YfiT-like putative metalloenzymes"/>
    <property type="match status" value="1"/>
</dbReference>